<dbReference type="RefSeq" id="WP_267540132.1">
    <property type="nucleotide sequence ID" value="NZ_JAPNKA010000001.1"/>
</dbReference>
<dbReference type="Pfam" id="PF01497">
    <property type="entry name" value="Peripla_BP_2"/>
    <property type="match status" value="1"/>
</dbReference>
<dbReference type="PANTHER" id="PTHR42860:SF2">
    <property type="entry name" value="BLL4160 PROTEIN"/>
    <property type="match status" value="1"/>
</dbReference>
<keyword evidence="3" id="KW-1185">Reference proteome</keyword>
<evidence type="ECO:0000313" key="3">
    <source>
        <dbReference type="Proteomes" id="UP001207654"/>
    </source>
</evidence>
<dbReference type="CDD" id="cd01144">
    <property type="entry name" value="BtuF"/>
    <property type="match status" value="1"/>
</dbReference>
<proteinExistence type="predicted"/>
<dbReference type="PANTHER" id="PTHR42860">
    <property type="entry name" value="VITAMIN B12-BINDING PROTEIN"/>
    <property type="match status" value="1"/>
</dbReference>
<evidence type="ECO:0000313" key="2">
    <source>
        <dbReference type="EMBL" id="MCY1081539.1"/>
    </source>
</evidence>
<dbReference type="Proteomes" id="UP001207654">
    <property type="component" value="Unassembled WGS sequence"/>
</dbReference>
<feature type="domain" description="Fe/B12 periplasmic-binding" evidence="1">
    <location>
        <begin position="18"/>
        <end position="271"/>
    </location>
</feature>
<protein>
    <submittedName>
        <fullName evidence="2">Cobalamin-binding protein</fullName>
    </submittedName>
</protein>
<dbReference type="InterPro" id="IPR002491">
    <property type="entry name" value="ABC_transptr_periplasmic_BD"/>
</dbReference>
<sequence length="294" mass="32638">MSDRLKALLSSAPRYPQRIVCMTEETTETLYRIGAGDLVVGVSGFTVRPPEARKKPRVSSFLDANFERILELKPDLVLGFSDLQADIGRELCKRGVPVVLFNQRSIAEILQTVRVVGAMVGRAEAAEKLADELEANLVRHAEAAERLPRRPRIFFEEWHEPLISGIRWCSELVEWVGGEDVCRESRQHQGAKGRIFEPAEVARRNPEGVIASWCGRKAKREKIISRPGWERVTAVVEDQLYEVKSPVILQPGPAALSDGVEQLARIVAAIARGEKLPSPRPGDLRAVPLPTDSA</sequence>
<dbReference type="EMBL" id="JAPNKA010000001">
    <property type="protein sequence ID" value="MCY1081539.1"/>
    <property type="molecule type" value="Genomic_DNA"/>
</dbReference>
<evidence type="ECO:0000259" key="1">
    <source>
        <dbReference type="PROSITE" id="PS50983"/>
    </source>
</evidence>
<gene>
    <name evidence="2" type="ORF">OV287_44505</name>
</gene>
<dbReference type="PROSITE" id="PS50983">
    <property type="entry name" value="FE_B12_PBP"/>
    <property type="match status" value="1"/>
</dbReference>
<comment type="caution">
    <text evidence="2">The sequence shown here is derived from an EMBL/GenBank/DDBJ whole genome shotgun (WGS) entry which is preliminary data.</text>
</comment>
<name>A0ABT4AIM3_9BACT</name>
<accession>A0ABT4AIM3</accession>
<reference evidence="2 3" key="1">
    <citation type="submission" date="2022-11" db="EMBL/GenBank/DDBJ databases">
        <title>Minimal conservation of predation-associated metabolite biosynthetic gene clusters underscores biosynthetic potential of Myxococcota including descriptions for ten novel species: Archangium lansinium sp. nov., Myxococcus landrumus sp. nov., Nannocystis bai.</title>
        <authorList>
            <person name="Ahearne A."/>
            <person name="Stevens C."/>
            <person name="Phillips K."/>
        </authorList>
    </citation>
    <scope>NUCLEOTIDE SEQUENCE [LARGE SCALE GENOMIC DNA]</scope>
    <source>
        <strain evidence="2 3">MIWBW</strain>
    </source>
</reference>
<organism evidence="2 3">
    <name type="scientific">Archangium lansingense</name>
    <dbReference type="NCBI Taxonomy" id="2995310"/>
    <lineage>
        <taxon>Bacteria</taxon>
        <taxon>Pseudomonadati</taxon>
        <taxon>Myxococcota</taxon>
        <taxon>Myxococcia</taxon>
        <taxon>Myxococcales</taxon>
        <taxon>Cystobacterineae</taxon>
        <taxon>Archangiaceae</taxon>
        <taxon>Archangium</taxon>
    </lineage>
</organism>
<dbReference type="Gene3D" id="3.40.50.1980">
    <property type="entry name" value="Nitrogenase molybdenum iron protein domain"/>
    <property type="match status" value="2"/>
</dbReference>
<dbReference type="SUPFAM" id="SSF53807">
    <property type="entry name" value="Helical backbone' metal receptor"/>
    <property type="match status" value="1"/>
</dbReference>
<dbReference type="InterPro" id="IPR051030">
    <property type="entry name" value="Vitamin_B12-ABC_binding"/>
</dbReference>